<proteinExistence type="predicted"/>
<organism evidence="1 2">
    <name type="scientific">Microbacterium commune</name>
    <dbReference type="NCBI Taxonomy" id="2762219"/>
    <lineage>
        <taxon>Bacteria</taxon>
        <taxon>Bacillati</taxon>
        <taxon>Actinomycetota</taxon>
        <taxon>Actinomycetes</taxon>
        <taxon>Micrococcales</taxon>
        <taxon>Microbacteriaceae</taxon>
        <taxon>Microbacterium</taxon>
    </lineage>
</organism>
<keyword evidence="2" id="KW-1185">Reference proteome</keyword>
<dbReference type="RefSeq" id="WP_191712334.1">
    <property type="nucleotide sequence ID" value="NZ_JACSPX010000001.1"/>
</dbReference>
<dbReference type="InterPro" id="IPR027396">
    <property type="entry name" value="DsrEFH-like"/>
</dbReference>
<dbReference type="SUPFAM" id="SSF75169">
    <property type="entry name" value="DsrEFH-like"/>
    <property type="match status" value="1"/>
</dbReference>
<protein>
    <recommendedName>
        <fullName evidence="3">Intracellular sulfur oxidation protein, DsrE/DsrF family</fullName>
    </recommendedName>
</protein>
<evidence type="ECO:0000313" key="1">
    <source>
        <dbReference type="EMBL" id="MBD8011676.1"/>
    </source>
</evidence>
<accession>A0ABR8W4S8</accession>
<dbReference type="EMBL" id="JACSPX010000001">
    <property type="protein sequence ID" value="MBD8011676.1"/>
    <property type="molecule type" value="Genomic_DNA"/>
</dbReference>
<gene>
    <name evidence="1" type="ORF">H9633_05125</name>
</gene>
<dbReference type="Proteomes" id="UP000611521">
    <property type="component" value="Unassembled WGS sequence"/>
</dbReference>
<reference evidence="1 2" key="1">
    <citation type="submission" date="2020-08" db="EMBL/GenBank/DDBJ databases">
        <title>A Genomic Blueprint of the Chicken Gut Microbiome.</title>
        <authorList>
            <person name="Gilroy R."/>
            <person name="Ravi A."/>
            <person name="Getino M."/>
            <person name="Pursley I."/>
            <person name="Horton D.L."/>
            <person name="Alikhan N.-F."/>
            <person name="Baker D."/>
            <person name="Gharbi K."/>
            <person name="Hall N."/>
            <person name="Watson M."/>
            <person name="Adriaenssens E.M."/>
            <person name="Foster-Nyarko E."/>
            <person name="Jarju S."/>
            <person name="Secka A."/>
            <person name="Antonio M."/>
            <person name="Oren A."/>
            <person name="Chaudhuri R."/>
            <person name="La Ragione R.M."/>
            <person name="Hildebrand F."/>
            <person name="Pallen M.J."/>
        </authorList>
    </citation>
    <scope>NUCLEOTIDE SEQUENCE [LARGE SCALE GENOMIC DNA]</scope>
    <source>
        <strain evidence="1 2">Re1</strain>
    </source>
</reference>
<evidence type="ECO:0000313" key="2">
    <source>
        <dbReference type="Proteomes" id="UP000611521"/>
    </source>
</evidence>
<evidence type="ECO:0008006" key="3">
    <source>
        <dbReference type="Google" id="ProtNLM"/>
    </source>
</evidence>
<sequence length="111" mass="11675">MAESRTVVIHVTADPADVARSINSARILHKGRPEHRIRIIVNGPAITGVTRGADALAIDSLPEGAAIEACEGGMRAHEITEDDLQPGIRTVAAAIVALTDAQFEGAAYIRL</sequence>
<name>A0ABR8W4S8_9MICO</name>
<dbReference type="Gene3D" id="3.40.1260.10">
    <property type="entry name" value="DsrEFH-like"/>
    <property type="match status" value="1"/>
</dbReference>
<comment type="caution">
    <text evidence="1">The sequence shown here is derived from an EMBL/GenBank/DDBJ whole genome shotgun (WGS) entry which is preliminary data.</text>
</comment>